<dbReference type="AlphaFoldDB" id="A0AAD7E937"/>
<feature type="region of interest" description="Disordered" evidence="2">
    <location>
        <begin position="328"/>
        <end position="349"/>
    </location>
</feature>
<gene>
    <name evidence="3" type="ORF">DFH08DRAFT_985980</name>
</gene>
<dbReference type="PANTHER" id="PTHR33096:SF1">
    <property type="entry name" value="CXC1-LIKE CYSTEINE CLUSTER ASSOCIATED WITH KDZ TRANSPOSASES DOMAIN-CONTAINING PROTEIN"/>
    <property type="match status" value="1"/>
</dbReference>
<dbReference type="PANTHER" id="PTHR33096">
    <property type="entry name" value="CXC2 DOMAIN-CONTAINING PROTEIN"/>
    <property type="match status" value="1"/>
</dbReference>
<feature type="coiled-coil region" evidence="1">
    <location>
        <begin position="761"/>
        <end position="788"/>
    </location>
</feature>
<dbReference type="Pfam" id="PF18758">
    <property type="entry name" value="KDZ"/>
    <property type="match status" value="1"/>
</dbReference>
<evidence type="ECO:0000256" key="1">
    <source>
        <dbReference type="SAM" id="Coils"/>
    </source>
</evidence>
<organism evidence="3 4">
    <name type="scientific">Mycena albidolilacea</name>
    <dbReference type="NCBI Taxonomy" id="1033008"/>
    <lineage>
        <taxon>Eukaryota</taxon>
        <taxon>Fungi</taxon>
        <taxon>Dikarya</taxon>
        <taxon>Basidiomycota</taxon>
        <taxon>Agaricomycotina</taxon>
        <taxon>Agaricomycetes</taxon>
        <taxon>Agaricomycetidae</taxon>
        <taxon>Agaricales</taxon>
        <taxon>Marasmiineae</taxon>
        <taxon>Mycenaceae</taxon>
        <taxon>Mycena</taxon>
    </lineage>
</organism>
<keyword evidence="1" id="KW-0175">Coiled coil</keyword>
<dbReference type="EMBL" id="JARIHO010000102">
    <property type="protein sequence ID" value="KAJ7303803.1"/>
    <property type="molecule type" value="Genomic_DNA"/>
</dbReference>
<reference evidence="3" key="1">
    <citation type="submission" date="2023-03" db="EMBL/GenBank/DDBJ databases">
        <title>Massive genome expansion in bonnet fungi (Mycena s.s.) driven by repeated elements and novel gene families across ecological guilds.</title>
        <authorList>
            <consortium name="Lawrence Berkeley National Laboratory"/>
            <person name="Harder C.B."/>
            <person name="Miyauchi S."/>
            <person name="Viragh M."/>
            <person name="Kuo A."/>
            <person name="Thoen E."/>
            <person name="Andreopoulos B."/>
            <person name="Lu D."/>
            <person name="Skrede I."/>
            <person name="Drula E."/>
            <person name="Henrissat B."/>
            <person name="Morin E."/>
            <person name="Kohler A."/>
            <person name="Barry K."/>
            <person name="LaButti K."/>
            <person name="Morin E."/>
            <person name="Salamov A."/>
            <person name="Lipzen A."/>
            <person name="Mereny Z."/>
            <person name="Hegedus B."/>
            <person name="Baldrian P."/>
            <person name="Stursova M."/>
            <person name="Weitz H."/>
            <person name="Taylor A."/>
            <person name="Grigoriev I.V."/>
            <person name="Nagy L.G."/>
            <person name="Martin F."/>
            <person name="Kauserud H."/>
        </authorList>
    </citation>
    <scope>NUCLEOTIDE SEQUENCE</scope>
    <source>
        <strain evidence="3">CBHHK002</strain>
    </source>
</reference>
<protein>
    <submittedName>
        <fullName evidence="3">Uncharacterized protein</fullName>
    </submittedName>
</protein>
<evidence type="ECO:0000313" key="4">
    <source>
        <dbReference type="Proteomes" id="UP001218218"/>
    </source>
</evidence>
<evidence type="ECO:0000256" key="2">
    <source>
        <dbReference type="SAM" id="MobiDB-lite"/>
    </source>
</evidence>
<name>A0AAD7E937_9AGAR</name>
<accession>A0AAD7E937</accession>
<feature type="region of interest" description="Disordered" evidence="2">
    <location>
        <begin position="873"/>
        <end position="901"/>
    </location>
</feature>
<sequence>MPTNAKATCSLRSNKPNRRVCTLVGGTIKTLGPAAQQQLHHHTNQAVIDEMNGPQQCPRSDSLKFVALQTGEGFSEGTDGGDFEDQAMDIDDVLRGDVQFDISNAGGEFEEEDTRNRKDKVLRCVLGFRRQMKAITSAYVKWGATQDEYGADPLGTPPPAGNTQDGWYCVKVVDLFKTYIVSVPLQATDEFIVSSLVGQGLFPCSPFAPKVAVATRVLEMFRVNRLRCPTLSVQSWVKSLCDLHGRPYVPYLTQQFSICFDLYLETLANVDKCVVAELKRDAPDWCLKNCCHACTYKLEEEMKLIFAMLTAMDGKDSLKRVLCKDKTFDEEGNPTQGQSQRPDPRTEEAGGDYWWSKEVIESLVDIPHIDDPEEQTVCEERWKNLKEDMTSQMWGIFDETGVFLALCRHGFVLLLADMVRSGELAKYLLAIVDALLDAFGPNIRGGYDIGCGFGKTINKSPLGKKAQTNSFSSLSWPHMCPGMGLEDLEGCERFFSKSNSPGEVDTIRKHVPPKADYHNLPRSYRCVRHCTFLVNNYKQAIEILDTEEPTLAAIKESGIQDVSEFQSRLQEEMEYLRGLSKEPDEETDRLEYYRRLVALMEREAKFNTVCGEGSKSRGPAKRHAREGYERALADVEAKSSWEWESTEWLEAEELANTRKYRKCINQLEALVLKRMFELTKMNLSGTGYKMRKHIAKALQARSQAIRNALKRYNAAASALDRRTLSWPEVIDYTFLSEWDLLRDPDGNARLRPWAIPAARILLDAYFKIERAKEEIDRLNVEIKRFVTYIRDEKVFLDGKVIEVEARDPHLAFFVREYQSRRGRFDEGHIKKSTEMASKLGGRFTGSLSPGIRLAPPVAETENMDVSEGFQAVEEEEESWELETLDADDDDEDEGEEAEEEELAEILETVLTLATDGVALQRGDE</sequence>
<comment type="caution">
    <text evidence="3">The sequence shown here is derived from an EMBL/GenBank/DDBJ whole genome shotgun (WGS) entry which is preliminary data.</text>
</comment>
<dbReference type="InterPro" id="IPR040521">
    <property type="entry name" value="KDZ"/>
</dbReference>
<dbReference type="Proteomes" id="UP001218218">
    <property type="component" value="Unassembled WGS sequence"/>
</dbReference>
<evidence type="ECO:0000313" key="3">
    <source>
        <dbReference type="EMBL" id="KAJ7303803.1"/>
    </source>
</evidence>
<keyword evidence="4" id="KW-1185">Reference proteome</keyword>
<proteinExistence type="predicted"/>